<evidence type="ECO:0000313" key="1">
    <source>
        <dbReference type="EMBL" id="MBT9314437.1"/>
    </source>
</evidence>
<dbReference type="InterPro" id="IPR016084">
    <property type="entry name" value="Haem_Oase-like_multi-hlx"/>
</dbReference>
<name>A0A947DCA4_9CYAN</name>
<reference evidence="1" key="1">
    <citation type="submission" date="2020-11" db="EMBL/GenBank/DDBJ databases">
        <authorList>
            <person name="Konstantinou D."/>
            <person name="Gkelis S."/>
            <person name="Popin R."/>
            <person name="Fewer D."/>
            <person name="Sivonen K."/>
        </authorList>
    </citation>
    <scope>NUCLEOTIDE SEQUENCE</scope>
    <source>
        <strain evidence="1">TAU-MAC 1115</strain>
    </source>
</reference>
<dbReference type="Gene3D" id="1.20.910.10">
    <property type="entry name" value="Heme oxygenase-like"/>
    <property type="match status" value="1"/>
</dbReference>
<dbReference type="EMBL" id="JADOES010000004">
    <property type="protein sequence ID" value="MBT9314437.1"/>
    <property type="molecule type" value="Genomic_DNA"/>
</dbReference>
<dbReference type="Proteomes" id="UP000717364">
    <property type="component" value="Unassembled WGS sequence"/>
</dbReference>
<sequence>MPSAQRLEEKPLSFKDQVLFKFKDTQIEIRHRDQGCAITIPEEGQQEILHFLRLLQIGNLSLKQLSQACPDIQNQIPELLDEFIQRGLLTETRDLSRVSGVTGRQFYRELSRFLKRFKQQFPPSPLSQQLADGTLSREQLIGYALESYHVTHLCPRLLAPALAQYETTMTQNLLQEFFVSELHHDHLIKKSLKSVGIESEQLAQLQPLPMTFTVCAALGVFARQHPLSFKTALMLFEEDDKVFHELFKQRCQALNMPSDFYRPILLHAHINEEGAHDQITADLLTDVPYVSPEEQLLVKKNMTLLIESMILRTYEILDYYGNPDNIIPRCFMTTKESRI</sequence>
<dbReference type="Pfam" id="PF14518">
    <property type="entry name" value="Haem_oxygenas_2"/>
    <property type="match status" value="1"/>
</dbReference>
<reference evidence="1" key="2">
    <citation type="journal article" date="2021" name="Mar. Drugs">
        <title>Genome Reduction and Secondary Metabolism of the Marine Sponge-Associated Cyanobacterium Leptothoe.</title>
        <authorList>
            <person name="Konstantinou D."/>
            <person name="Popin R.V."/>
            <person name="Fewer D.P."/>
            <person name="Sivonen K."/>
            <person name="Gkelis S."/>
        </authorList>
    </citation>
    <scope>NUCLEOTIDE SEQUENCE</scope>
    <source>
        <strain evidence="1">TAU-MAC 1115</strain>
    </source>
</reference>
<protein>
    <submittedName>
        <fullName evidence="1">Iron-containing redox enzyme family protein</fullName>
    </submittedName>
</protein>
<dbReference type="SUPFAM" id="SSF48613">
    <property type="entry name" value="Heme oxygenase-like"/>
    <property type="match status" value="1"/>
</dbReference>
<keyword evidence="2" id="KW-1185">Reference proteome</keyword>
<dbReference type="AlphaFoldDB" id="A0A947DCA4"/>
<proteinExistence type="predicted"/>
<evidence type="ECO:0000313" key="2">
    <source>
        <dbReference type="Proteomes" id="UP000717364"/>
    </source>
</evidence>
<dbReference type="RefSeq" id="WP_215607505.1">
    <property type="nucleotide sequence ID" value="NZ_JADOES010000004.1"/>
</dbReference>
<gene>
    <name evidence="1" type="ORF">IXB50_03260</name>
</gene>
<comment type="caution">
    <text evidence="1">The sequence shown here is derived from an EMBL/GenBank/DDBJ whole genome shotgun (WGS) entry which is preliminary data.</text>
</comment>
<accession>A0A947DCA4</accession>
<organism evidence="1 2">
    <name type="scientific">Leptothoe spongobia TAU-MAC 1115</name>
    <dbReference type="NCBI Taxonomy" id="1967444"/>
    <lineage>
        <taxon>Bacteria</taxon>
        <taxon>Bacillati</taxon>
        <taxon>Cyanobacteriota</taxon>
        <taxon>Cyanophyceae</taxon>
        <taxon>Nodosilineales</taxon>
        <taxon>Cymatolegaceae</taxon>
        <taxon>Leptothoe</taxon>
        <taxon>Leptothoe spongobia</taxon>
    </lineage>
</organism>